<evidence type="ECO:0000313" key="1">
    <source>
        <dbReference type="EMBL" id="MCY1584127.1"/>
    </source>
</evidence>
<dbReference type="SUPFAM" id="SSF53098">
    <property type="entry name" value="Ribonuclease H-like"/>
    <property type="match status" value="1"/>
</dbReference>
<keyword evidence="2" id="KW-1185">Reference proteome</keyword>
<feature type="non-terminal residue" evidence="1">
    <location>
        <position position="1"/>
    </location>
</feature>
<evidence type="ECO:0000313" key="2">
    <source>
        <dbReference type="Proteomes" id="UP001072952"/>
    </source>
</evidence>
<sequence>NITEEQIEHYVYKLNTRPRKRFDWKTPAELFNDKVLHLI</sequence>
<comment type="caution">
    <text evidence="1">The sequence shown here is derived from an EMBL/GenBank/DDBJ whole genome shotgun (WGS) entry which is preliminary data.</text>
</comment>
<protein>
    <submittedName>
        <fullName evidence="1">IS30 family transposase</fullName>
    </submittedName>
</protein>
<name>A0ABT4BQU6_9STAP</name>
<gene>
    <name evidence="1" type="ORF">NW133_11545</name>
</gene>
<dbReference type="InterPro" id="IPR012337">
    <property type="entry name" value="RNaseH-like_sf"/>
</dbReference>
<proteinExistence type="predicted"/>
<reference evidence="1" key="2">
    <citation type="submission" date="2022-08" db="EMBL/GenBank/DDBJ databases">
        <authorList>
            <person name="Magnan C."/>
        </authorList>
    </citation>
    <scope>NUCLEOTIDE SEQUENCE</scope>
    <source>
        <strain evidence="1">NSP012P</strain>
    </source>
</reference>
<dbReference type="Proteomes" id="UP001072952">
    <property type="component" value="Unassembled WGS sequence"/>
</dbReference>
<reference evidence="1" key="1">
    <citation type="journal article" date="2022" name="Int. J. Mol. Sci.">
        <title>Phenotypic and Genotypic Virulence Characterisation of Staphylococcus pettenkoferi Strains Isolated from Human Bloodstream and Diabetic Foot Infections.</title>
        <authorList>
            <person name="Magnan C."/>
            <person name="Ahmad-Mansour N."/>
            <person name="Pouget C."/>
            <person name="Morsli M."/>
            <person name="Huc-Brandt S."/>
            <person name="Pantel A."/>
            <person name="Dunyach-Remy C."/>
            <person name="Sotto A."/>
            <person name="Molle V."/>
            <person name="Lavigne J.-P."/>
        </authorList>
    </citation>
    <scope>NUCLEOTIDE SEQUENCE</scope>
    <source>
        <strain evidence="1">NSP012P</strain>
    </source>
</reference>
<organism evidence="1 2">
    <name type="scientific">Staphylococcus pettenkoferi</name>
    <dbReference type="NCBI Taxonomy" id="170573"/>
    <lineage>
        <taxon>Bacteria</taxon>
        <taxon>Bacillati</taxon>
        <taxon>Bacillota</taxon>
        <taxon>Bacilli</taxon>
        <taxon>Bacillales</taxon>
        <taxon>Staphylococcaceae</taxon>
        <taxon>Staphylococcus</taxon>
    </lineage>
</organism>
<dbReference type="EMBL" id="JANSLD010000043">
    <property type="protein sequence ID" value="MCY1584127.1"/>
    <property type="molecule type" value="Genomic_DNA"/>
</dbReference>
<accession>A0ABT4BQU6</accession>